<dbReference type="GO" id="GO:0046872">
    <property type="term" value="F:metal ion binding"/>
    <property type="evidence" value="ECO:0007669"/>
    <property type="project" value="UniProtKB-KW"/>
</dbReference>
<protein>
    <recommendedName>
        <fullName evidence="1">Ubiquinone biosynthesis protein UbiV</fullName>
    </recommendedName>
</protein>
<keyword evidence="1" id="KW-0411">Iron-sulfur</keyword>
<evidence type="ECO:0000256" key="1">
    <source>
        <dbReference type="HAMAP-Rule" id="MF_02233"/>
    </source>
</evidence>
<dbReference type="RefSeq" id="WP_140022563.1">
    <property type="nucleotide sequence ID" value="NZ_JACIEX010000011.1"/>
</dbReference>
<keyword evidence="2" id="KW-0378">Hydrolase</keyword>
<name>A0A5C5CE54_9HYPH</name>
<sequence>MSAASLSLGPVLFLWDGPKWRDFYFRIADEAPVDNVTVGEIVCSKRFHFLTPYMDTVIERLQRAGKTVSLGSLALVMLEREAKQVRQTIKEATLPVEANDLSALGLLSGTPHTIGPLVNVYNAATAKVLAARGAQSICLPPELPLSSICEIVKAAPDIAFEIFTFGRVPLAISARCAHARSKGHIKDNCQFVCGEEPDGLPVKTLDSQPFLALNGVQTLSHTCQSLLEDLPDLQEAGIRRFRLSPQDCDMVEVAHIHTEVLSRLISPDEGIARLRSVYPGVPLSNGFLHGSIGASWISRQRSIAAN</sequence>
<comment type="pathway">
    <text evidence="1">Cofactor biosynthesis; ubiquinone biosynthesis.</text>
</comment>
<dbReference type="InterPro" id="IPR001539">
    <property type="entry name" value="Peptidase_U32"/>
</dbReference>
<evidence type="ECO:0000313" key="5">
    <source>
        <dbReference type="Proteomes" id="UP000553980"/>
    </source>
</evidence>
<proteinExistence type="inferred from homology"/>
<dbReference type="Proteomes" id="UP000313390">
    <property type="component" value="Unassembled WGS sequence"/>
</dbReference>
<dbReference type="GO" id="GO:0006744">
    <property type="term" value="P:ubiquinone biosynthetic process"/>
    <property type="evidence" value="ECO:0007669"/>
    <property type="project" value="UniProtKB-UniRule"/>
</dbReference>
<dbReference type="InterPro" id="IPR051454">
    <property type="entry name" value="RNA/ubiquinone_mod_enzymes"/>
</dbReference>
<gene>
    <name evidence="1" type="primary">ubiV</name>
    <name evidence="3" type="ORF">FIB18_20985</name>
    <name evidence="2" type="ORF">GGQ79_004138</name>
</gene>
<dbReference type="InterPro" id="IPR043693">
    <property type="entry name" value="UbiV"/>
</dbReference>
<feature type="binding site" evidence="1">
    <location>
        <position position="189"/>
    </location>
    <ligand>
        <name>[4Fe-4S] cluster</name>
        <dbReference type="ChEBI" id="CHEBI:49883"/>
    </ligand>
</feature>
<dbReference type="Proteomes" id="UP000553980">
    <property type="component" value="Unassembled WGS sequence"/>
</dbReference>
<evidence type="ECO:0000313" key="2">
    <source>
        <dbReference type="EMBL" id="MBB4095586.1"/>
    </source>
</evidence>
<accession>A0A5C5CE54</accession>
<dbReference type="EMBL" id="JACIEX010000011">
    <property type="protein sequence ID" value="MBB4095586.1"/>
    <property type="molecule type" value="Genomic_DNA"/>
</dbReference>
<feature type="binding site" evidence="1">
    <location>
        <position position="43"/>
    </location>
    <ligand>
        <name>[4Fe-4S] cluster</name>
        <dbReference type="ChEBI" id="CHEBI:49883"/>
    </ligand>
</feature>
<reference evidence="3" key="2">
    <citation type="submission" date="2019-06" db="EMBL/GenBank/DDBJ databases">
        <authorList>
            <person name="Hu M."/>
        </authorList>
    </citation>
    <scope>NUCLEOTIDE SEQUENCE</scope>
    <source>
        <strain evidence="3">08RB2639</strain>
    </source>
</reference>
<reference evidence="2 5" key="3">
    <citation type="submission" date="2020-08" db="EMBL/GenBank/DDBJ databases">
        <title>Genomic Encyclopedia of Type Strains, Phase IV (KMG-IV): sequencing the most valuable type-strain genomes for metagenomic binning, comparative biology and taxonomic classification.</title>
        <authorList>
            <person name="Goeker M."/>
        </authorList>
    </citation>
    <scope>NUCLEOTIDE SEQUENCE [LARGE SCALE GENOMIC DNA]</scope>
    <source>
        <strain evidence="2 5">DSM 23868</strain>
    </source>
</reference>
<comment type="similarity">
    <text evidence="1">Belongs to the peptidase U32 family. UbiV subfamily.</text>
</comment>
<dbReference type="PANTHER" id="PTHR30217:SF11">
    <property type="entry name" value="UBIQUINONE BIOSYNTHESIS PROTEIN UBIV"/>
    <property type="match status" value="1"/>
</dbReference>
<dbReference type="UniPathway" id="UPA00232"/>
<keyword evidence="1" id="KW-0004">4Fe-4S</keyword>
<dbReference type="Pfam" id="PF01136">
    <property type="entry name" value="Peptidase_U32"/>
    <property type="match status" value="1"/>
</dbReference>
<dbReference type="AlphaFoldDB" id="A0A5C5CE54"/>
<feature type="binding site" evidence="1">
    <location>
        <position position="176"/>
    </location>
    <ligand>
        <name>[4Fe-4S] cluster</name>
        <dbReference type="ChEBI" id="CHEBI:49883"/>
    </ligand>
</feature>
<dbReference type="GO" id="GO:0006508">
    <property type="term" value="P:proteolysis"/>
    <property type="evidence" value="ECO:0007669"/>
    <property type="project" value="UniProtKB-KW"/>
</dbReference>
<keyword evidence="1" id="KW-0831">Ubiquinone biosynthesis</keyword>
<comment type="cofactor">
    <cofactor evidence="1">
        <name>[4Fe-4S] cluster</name>
        <dbReference type="ChEBI" id="CHEBI:49883"/>
    </cofactor>
</comment>
<comment type="function">
    <text evidence="1">Required for O(2)-independent ubiquinone (coenzyme Q) biosynthesis. Together with UbiU, is essential for the C6-hydroxylation reaction in the oxygen-independent ubiquinone biosynthesis pathway.</text>
</comment>
<reference evidence="3 4" key="1">
    <citation type="journal article" date="2011" name="Int. J. Syst. Evol. Microbiol.">
        <title>Ochrobactrum pecoris sp. nov., isolated from farm animals.</title>
        <authorList>
            <person name="Kampfer P."/>
            <person name="Huber B."/>
            <person name="Busse H.J."/>
            <person name="Scholz H.C."/>
            <person name="Tomaso H."/>
            <person name="Hotzel H."/>
            <person name="Melzer F."/>
        </authorList>
    </citation>
    <scope>NUCLEOTIDE SEQUENCE [LARGE SCALE GENOMIC DNA]</scope>
    <source>
        <strain evidence="3 4">08RB2639</strain>
    </source>
</reference>
<keyword evidence="1" id="KW-0408">Iron</keyword>
<dbReference type="PANTHER" id="PTHR30217">
    <property type="entry name" value="PEPTIDASE U32 FAMILY"/>
    <property type="match status" value="1"/>
</dbReference>
<comment type="caution">
    <text evidence="3">The sequence shown here is derived from an EMBL/GenBank/DDBJ whole genome shotgun (WGS) entry which is preliminary data.</text>
</comment>
<dbReference type="GO" id="GO:0051539">
    <property type="term" value="F:4 iron, 4 sulfur cluster binding"/>
    <property type="evidence" value="ECO:0007669"/>
    <property type="project" value="UniProtKB-UniRule"/>
</dbReference>
<keyword evidence="2" id="KW-0645">Protease</keyword>
<feature type="binding site" evidence="1">
    <location>
        <position position="193"/>
    </location>
    <ligand>
        <name>[4Fe-4S] cluster</name>
        <dbReference type="ChEBI" id="CHEBI:49883"/>
    </ligand>
</feature>
<evidence type="ECO:0000313" key="3">
    <source>
        <dbReference type="EMBL" id="TNV09235.1"/>
    </source>
</evidence>
<dbReference type="GO" id="GO:0008233">
    <property type="term" value="F:peptidase activity"/>
    <property type="evidence" value="ECO:0007669"/>
    <property type="project" value="UniProtKB-KW"/>
</dbReference>
<evidence type="ECO:0000313" key="4">
    <source>
        <dbReference type="Proteomes" id="UP000313390"/>
    </source>
</evidence>
<keyword evidence="1" id="KW-0479">Metal-binding</keyword>
<organism evidence="3 4">
    <name type="scientific">Brucella pecoris</name>
    <dbReference type="NCBI Taxonomy" id="867683"/>
    <lineage>
        <taxon>Bacteria</taxon>
        <taxon>Pseudomonadati</taxon>
        <taxon>Pseudomonadota</taxon>
        <taxon>Alphaproteobacteria</taxon>
        <taxon>Hyphomicrobiales</taxon>
        <taxon>Brucellaceae</taxon>
        <taxon>Brucella/Ochrobactrum group</taxon>
        <taxon>Brucella</taxon>
    </lineage>
</organism>
<comment type="subunit">
    <text evidence="1">Forms a heterodimer with UbiU.</text>
</comment>
<dbReference type="OrthoDB" id="8523349at2"/>
<dbReference type="EMBL" id="VEWK01000014">
    <property type="protein sequence ID" value="TNV09235.1"/>
    <property type="molecule type" value="Genomic_DNA"/>
</dbReference>
<keyword evidence="5" id="KW-1185">Reference proteome</keyword>
<dbReference type="HAMAP" id="MF_02233">
    <property type="entry name" value="UbiV"/>
    <property type="match status" value="1"/>
</dbReference>
<dbReference type="NCBIfam" id="NF011991">
    <property type="entry name" value="PRK15447.1"/>
    <property type="match status" value="1"/>
</dbReference>